<dbReference type="SUPFAM" id="SSF52047">
    <property type="entry name" value="RNI-like"/>
    <property type="match status" value="1"/>
</dbReference>
<dbReference type="Gene3D" id="3.80.10.10">
    <property type="entry name" value="Ribonuclease Inhibitor"/>
    <property type="match status" value="1"/>
</dbReference>
<evidence type="ECO:0000313" key="3">
    <source>
        <dbReference type="Proteomes" id="UP000593567"/>
    </source>
</evidence>
<evidence type="ECO:0000259" key="1">
    <source>
        <dbReference type="Pfam" id="PF12937"/>
    </source>
</evidence>
<dbReference type="InterPro" id="IPR032675">
    <property type="entry name" value="LRR_dom_sf"/>
</dbReference>
<dbReference type="Proteomes" id="UP000593567">
    <property type="component" value="Unassembled WGS sequence"/>
</dbReference>
<organism evidence="2 3">
    <name type="scientific">Bugula neritina</name>
    <name type="common">Brown bryozoan</name>
    <name type="synonym">Sertularia neritina</name>
    <dbReference type="NCBI Taxonomy" id="10212"/>
    <lineage>
        <taxon>Eukaryota</taxon>
        <taxon>Metazoa</taxon>
        <taxon>Spiralia</taxon>
        <taxon>Lophotrochozoa</taxon>
        <taxon>Bryozoa</taxon>
        <taxon>Gymnolaemata</taxon>
        <taxon>Cheilostomatida</taxon>
        <taxon>Flustrina</taxon>
        <taxon>Buguloidea</taxon>
        <taxon>Bugulidae</taxon>
        <taxon>Bugula</taxon>
    </lineage>
</organism>
<protein>
    <submittedName>
        <fullName evidence="2">FBXL6</fullName>
    </submittedName>
</protein>
<feature type="domain" description="F-box" evidence="1">
    <location>
        <begin position="109"/>
        <end position="157"/>
    </location>
</feature>
<dbReference type="AlphaFoldDB" id="A0A7J7KTH1"/>
<dbReference type="InterPro" id="IPR001810">
    <property type="entry name" value="F-box_dom"/>
</dbReference>
<keyword evidence="3" id="KW-1185">Reference proteome</keyword>
<reference evidence="2" key="1">
    <citation type="submission" date="2020-06" db="EMBL/GenBank/DDBJ databases">
        <title>Draft genome of Bugula neritina, a colonial animal packing powerful symbionts and potential medicines.</title>
        <authorList>
            <person name="Rayko M."/>
        </authorList>
    </citation>
    <scope>NUCLEOTIDE SEQUENCE [LARGE SCALE GENOMIC DNA]</scope>
    <source>
        <strain evidence="2">Kwan_BN1</strain>
    </source>
</reference>
<dbReference type="PANTHER" id="PTHR38926:SF5">
    <property type="entry name" value="F-BOX AND LEUCINE-RICH REPEAT PROTEIN 6"/>
    <property type="match status" value="1"/>
</dbReference>
<sequence length="374" mass="41852">MVVEPYTVTYFAIYSEMDRLIAKISSGVGRKRKKSSAPILVRLSSKRNGDMCVLSDEDDSSDEDYVPNDELEDVTQKTKVTKKKRKVEVKQSVTQADLSVHANAWSNYIPAEVLLKIFQLAVASESSKLKLLLRLSTVCKQWRSVSTDPSLWHSLDLSFGWIKSQEMALKNLLDRGYLSQLRHLCLSECKKVNSKLIQFVVDKFPGLKSLNIQGCDKVRPDSLKYIARGFEGLEALNISNMNSCGELSAGICDILTQHCATLKKVEVAGCLNTRIHKAVFTSIKSLKQLTLLDISHAVLPDHSTLLQMFEAISSSLEVLRMSQCSTAQAVTDDLESETYFPNLIEFTAPKTKLTLTIRYSTFNKVLVISKLLSD</sequence>
<proteinExistence type="predicted"/>
<evidence type="ECO:0000313" key="2">
    <source>
        <dbReference type="EMBL" id="KAF6041510.1"/>
    </source>
</evidence>
<name>A0A7J7KTH1_BUGNE</name>
<gene>
    <name evidence="2" type="ORF">EB796_000189</name>
</gene>
<dbReference type="OrthoDB" id="3134645at2759"/>
<accession>A0A7J7KTH1</accession>
<dbReference type="EMBL" id="VXIV02000032">
    <property type="protein sequence ID" value="KAF6041510.1"/>
    <property type="molecule type" value="Genomic_DNA"/>
</dbReference>
<dbReference type="PANTHER" id="PTHR38926">
    <property type="entry name" value="F-BOX DOMAIN CONTAINING PROTEIN, EXPRESSED"/>
    <property type="match status" value="1"/>
</dbReference>
<dbReference type="Pfam" id="PF12937">
    <property type="entry name" value="F-box-like"/>
    <property type="match status" value="1"/>
</dbReference>
<comment type="caution">
    <text evidence="2">The sequence shown here is derived from an EMBL/GenBank/DDBJ whole genome shotgun (WGS) entry which is preliminary data.</text>
</comment>